<keyword evidence="8" id="KW-1185">Reference proteome</keyword>
<reference evidence="7 8" key="1">
    <citation type="journal article" date="2024" name="Nat. Commun.">
        <title>Phylogenomics reveals the evolutionary origins of lichenization in chlorophyte algae.</title>
        <authorList>
            <person name="Puginier C."/>
            <person name="Libourel C."/>
            <person name="Otte J."/>
            <person name="Skaloud P."/>
            <person name="Haon M."/>
            <person name="Grisel S."/>
            <person name="Petersen M."/>
            <person name="Berrin J.G."/>
            <person name="Delaux P.M."/>
            <person name="Dal Grande F."/>
            <person name="Keller J."/>
        </authorList>
    </citation>
    <scope>NUCLEOTIDE SEQUENCE [LARGE SCALE GENOMIC DNA]</scope>
    <source>
        <strain evidence="7 8">SAG 2523</strain>
    </source>
</reference>
<evidence type="ECO:0000259" key="6">
    <source>
        <dbReference type="Pfam" id="PF17146"/>
    </source>
</evidence>
<feature type="region of interest" description="Disordered" evidence="5">
    <location>
        <begin position="191"/>
        <end position="301"/>
    </location>
</feature>
<dbReference type="PANTHER" id="PTHR12814">
    <property type="entry name" value="RNA-BINDING PROTEIN NOB1"/>
    <property type="match status" value="1"/>
</dbReference>
<feature type="domain" description="Ribonuclease PIN" evidence="6">
    <location>
        <begin position="32"/>
        <end position="117"/>
    </location>
</feature>
<feature type="compositionally biased region" description="Polar residues" evidence="5">
    <location>
        <begin position="292"/>
        <end position="301"/>
    </location>
</feature>
<dbReference type="AlphaFoldDB" id="A0AAW1T268"/>
<dbReference type="GO" id="GO:0004521">
    <property type="term" value="F:RNA endonuclease activity"/>
    <property type="evidence" value="ECO:0007669"/>
    <property type="project" value="UniProtKB-ARBA"/>
</dbReference>
<evidence type="ECO:0000256" key="5">
    <source>
        <dbReference type="SAM" id="MobiDB-lite"/>
    </source>
</evidence>
<evidence type="ECO:0000313" key="8">
    <source>
        <dbReference type="Proteomes" id="UP001485043"/>
    </source>
</evidence>
<dbReference type="GO" id="GO:0005737">
    <property type="term" value="C:cytoplasm"/>
    <property type="evidence" value="ECO:0007669"/>
    <property type="project" value="UniProtKB-ARBA"/>
</dbReference>
<feature type="compositionally biased region" description="Polar residues" evidence="5">
    <location>
        <begin position="245"/>
        <end position="274"/>
    </location>
</feature>
<organism evidence="7 8">
    <name type="scientific">Apatococcus fuscideae</name>
    <dbReference type="NCBI Taxonomy" id="2026836"/>
    <lineage>
        <taxon>Eukaryota</taxon>
        <taxon>Viridiplantae</taxon>
        <taxon>Chlorophyta</taxon>
        <taxon>core chlorophytes</taxon>
        <taxon>Trebouxiophyceae</taxon>
        <taxon>Chlorellales</taxon>
        <taxon>Chlorellaceae</taxon>
        <taxon>Apatococcus</taxon>
    </lineage>
</organism>
<dbReference type="GO" id="GO:0030688">
    <property type="term" value="C:preribosome, small subunit precursor"/>
    <property type="evidence" value="ECO:0007669"/>
    <property type="project" value="TreeGrafter"/>
</dbReference>
<dbReference type="GO" id="GO:0016787">
    <property type="term" value="F:hydrolase activity"/>
    <property type="evidence" value="ECO:0007669"/>
    <property type="project" value="UniProtKB-KW"/>
</dbReference>
<dbReference type="Proteomes" id="UP001485043">
    <property type="component" value="Unassembled WGS sequence"/>
</dbReference>
<keyword evidence="4" id="KW-0378">Hydrolase</keyword>
<evidence type="ECO:0000313" key="7">
    <source>
        <dbReference type="EMBL" id="KAK9863605.1"/>
    </source>
</evidence>
<keyword evidence="2" id="KW-0540">Nuclease</keyword>
<keyword evidence="3" id="KW-0479">Metal-binding</keyword>
<dbReference type="FunFam" id="3.40.50.1010:FF:000020">
    <property type="entry name" value="20S-pre-rRNA D-site endonuclease NOB1"/>
    <property type="match status" value="1"/>
</dbReference>
<comment type="caution">
    <text evidence="7">The sequence shown here is derived from an EMBL/GenBank/DDBJ whole genome shotgun (WGS) entry which is preliminary data.</text>
</comment>
<evidence type="ECO:0000256" key="1">
    <source>
        <dbReference type="ARBA" id="ARBA00005858"/>
    </source>
</evidence>
<evidence type="ECO:0000256" key="3">
    <source>
        <dbReference type="ARBA" id="ARBA00022723"/>
    </source>
</evidence>
<dbReference type="Gene3D" id="3.40.50.1010">
    <property type="entry name" value="5'-nuclease"/>
    <property type="match status" value="1"/>
</dbReference>
<feature type="compositionally biased region" description="Low complexity" evidence="5">
    <location>
        <begin position="280"/>
        <end position="291"/>
    </location>
</feature>
<proteinExistence type="inferred from homology"/>
<dbReference type="GO" id="GO:0030490">
    <property type="term" value="P:maturation of SSU-rRNA"/>
    <property type="evidence" value="ECO:0007669"/>
    <property type="project" value="TreeGrafter"/>
</dbReference>
<evidence type="ECO:0000256" key="4">
    <source>
        <dbReference type="ARBA" id="ARBA00022801"/>
    </source>
</evidence>
<dbReference type="Pfam" id="PF17146">
    <property type="entry name" value="PIN_6"/>
    <property type="match status" value="1"/>
</dbReference>
<accession>A0AAW1T268</accession>
<dbReference type="InterPro" id="IPR039907">
    <property type="entry name" value="NOB1"/>
</dbReference>
<protein>
    <recommendedName>
        <fullName evidence="6">Ribonuclease PIN domain-containing protein</fullName>
    </recommendedName>
</protein>
<dbReference type="GO" id="GO:0046872">
    <property type="term" value="F:metal ion binding"/>
    <property type="evidence" value="ECO:0007669"/>
    <property type="project" value="UniProtKB-KW"/>
</dbReference>
<gene>
    <name evidence="7" type="ORF">WJX84_001763</name>
</gene>
<feature type="compositionally biased region" description="Basic residues" evidence="5">
    <location>
        <begin position="223"/>
        <end position="237"/>
    </location>
</feature>
<evidence type="ECO:0000256" key="2">
    <source>
        <dbReference type="ARBA" id="ARBA00022722"/>
    </source>
</evidence>
<comment type="similarity">
    <text evidence="1">Belongs to the NOB1 family.</text>
</comment>
<dbReference type="EMBL" id="JALJOV010000450">
    <property type="protein sequence ID" value="KAK9863605.1"/>
    <property type="molecule type" value="Genomic_DNA"/>
</dbReference>
<feature type="compositionally biased region" description="Basic and acidic residues" evidence="5">
    <location>
        <begin position="198"/>
        <end position="216"/>
    </location>
</feature>
<name>A0AAW1T268_9CHLO</name>
<dbReference type="InterPro" id="IPR033411">
    <property type="entry name" value="Ribonuclease_PIN"/>
</dbReference>
<feature type="region of interest" description="Disordered" evidence="5">
    <location>
        <begin position="312"/>
        <end position="331"/>
    </location>
</feature>
<dbReference type="CDD" id="cd09876">
    <property type="entry name" value="PIN_Nob1-like"/>
    <property type="match status" value="1"/>
</dbReference>
<dbReference type="PANTHER" id="PTHR12814:SF2">
    <property type="entry name" value="RNA-BINDING PROTEIN NOB1"/>
    <property type="match status" value="1"/>
</dbReference>
<dbReference type="GO" id="GO:0031981">
    <property type="term" value="C:nuclear lumen"/>
    <property type="evidence" value="ECO:0007669"/>
    <property type="project" value="UniProtKB-ARBA"/>
</dbReference>
<sequence>MGSWATVASLEAPVQKAAQATLIEKSAKKTAVVDTNAIVAGLQLHTLAERAVTVSEVLKEVRDARSRQILATLPFGIECLEPAFESLAAVTRFARATGDLQSLSGVDLKVLALCHTLETEAVGSAHLRLLPAQQAVQKRQAHSSQGLPGWGATGSTWAQLDKLNEEEERELGATGITDGVEGLSVDAASTRVAQSDSLSEKTEGVTHDDGDWERAAKSTAAARQRKRKEFRRQQRQMRHQESRSEATVTQDGNEQAGQDGQAQPQVASVLQQRIAQGHQATAARVTSSATSGQPDAGQQSINAVRLTAGFAIDGPQSAPTCFGDKGDNPHV</sequence>